<dbReference type="Proteomes" id="UP000887564">
    <property type="component" value="Unplaced"/>
</dbReference>
<name>A0A914S020_PAREQ</name>
<organism evidence="1 2">
    <name type="scientific">Parascaris equorum</name>
    <name type="common">Equine roundworm</name>
    <dbReference type="NCBI Taxonomy" id="6256"/>
    <lineage>
        <taxon>Eukaryota</taxon>
        <taxon>Metazoa</taxon>
        <taxon>Ecdysozoa</taxon>
        <taxon>Nematoda</taxon>
        <taxon>Chromadorea</taxon>
        <taxon>Rhabditida</taxon>
        <taxon>Spirurina</taxon>
        <taxon>Ascaridomorpha</taxon>
        <taxon>Ascaridoidea</taxon>
        <taxon>Ascarididae</taxon>
        <taxon>Parascaris</taxon>
    </lineage>
</organism>
<dbReference type="AlphaFoldDB" id="A0A914S020"/>
<proteinExistence type="predicted"/>
<protein>
    <submittedName>
        <fullName evidence="2">Uncharacterized protein</fullName>
    </submittedName>
</protein>
<keyword evidence="1" id="KW-1185">Reference proteome</keyword>
<dbReference type="WBParaSite" id="PEQ_0001211001-mRNA-1">
    <property type="protein sequence ID" value="PEQ_0001211001-mRNA-1"/>
    <property type="gene ID" value="PEQ_0001211001"/>
</dbReference>
<evidence type="ECO:0000313" key="2">
    <source>
        <dbReference type="WBParaSite" id="PEQ_0001211001-mRNA-1"/>
    </source>
</evidence>
<evidence type="ECO:0000313" key="1">
    <source>
        <dbReference type="Proteomes" id="UP000887564"/>
    </source>
</evidence>
<accession>A0A914S020</accession>
<reference evidence="2" key="1">
    <citation type="submission" date="2022-11" db="UniProtKB">
        <authorList>
            <consortium name="WormBaseParasite"/>
        </authorList>
    </citation>
    <scope>IDENTIFICATION</scope>
</reference>
<sequence length="133" mass="15279">MLRDNRRYRVHTQSLFDPSNVAATKLPLETDIFGAGSLLFSVANVIAPKGDTVRHPIIYPFCLRFLMAALQRTAPLKKSEAAVYYEEKINCTPMLYSIGNLGKRLYGSIKEVQWDDGKSEHFRVWKRRDDTLE</sequence>